<sequence length="172" mass="19498" precursor="true">MKRTFWTTMLMMMLASGSWALYVGAQDFQNLLAETSSSENLDSMRYQFTDHVFLQNGRQLEILLRLDRFTGETWRYHASQSAWSPISEPDNSILPISSGESRYELISHVYRDQLGRELELFVRVDFVDGNSWSYQGMSGSWDPITVESSQDSGQVETQTLPESSSGEAGNAS</sequence>
<evidence type="ECO:0000313" key="4">
    <source>
        <dbReference type="Proteomes" id="UP000323917"/>
    </source>
</evidence>
<reference evidence="3 4" key="1">
    <citation type="submission" date="2019-08" db="EMBL/GenBank/DDBJ databases">
        <title>Deep-cultivation of Planctomycetes and their phenomic and genomic characterization uncovers novel biology.</title>
        <authorList>
            <person name="Wiegand S."/>
            <person name="Jogler M."/>
            <person name="Boedeker C."/>
            <person name="Pinto D."/>
            <person name="Vollmers J."/>
            <person name="Rivas-Marin E."/>
            <person name="Kohn T."/>
            <person name="Peeters S.H."/>
            <person name="Heuer A."/>
            <person name="Rast P."/>
            <person name="Oberbeckmann S."/>
            <person name="Bunk B."/>
            <person name="Jeske O."/>
            <person name="Meyerdierks A."/>
            <person name="Storesund J.E."/>
            <person name="Kallscheuer N."/>
            <person name="Luecker S."/>
            <person name="Lage O.M."/>
            <person name="Pohl T."/>
            <person name="Merkel B.J."/>
            <person name="Hornburger P."/>
            <person name="Mueller R.-W."/>
            <person name="Bruemmer F."/>
            <person name="Labrenz M."/>
            <person name="Spormann A.M."/>
            <person name="Op den Camp H."/>
            <person name="Overmann J."/>
            <person name="Amann R."/>
            <person name="Jetten M.S.M."/>
            <person name="Mascher T."/>
            <person name="Medema M.H."/>
            <person name="Devos D.P."/>
            <person name="Kaster A.-K."/>
            <person name="Ovreas L."/>
            <person name="Rohde M."/>
            <person name="Galperin M.Y."/>
            <person name="Jogler C."/>
        </authorList>
    </citation>
    <scope>NUCLEOTIDE SEQUENCE [LARGE SCALE GENOMIC DNA]</scope>
    <source>
        <strain evidence="3 4">Pr1d</strain>
    </source>
</reference>
<keyword evidence="2" id="KW-0732">Signal</keyword>
<feature type="chain" id="PRO_5022736202" description="DUF4178 domain-containing protein" evidence="2">
    <location>
        <begin position="26"/>
        <end position="172"/>
    </location>
</feature>
<evidence type="ECO:0000256" key="2">
    <source>
        <dbReference type="SAM" id="SignalP"/>
    </source>
</evidence>
<evidence type="ECO:0000256" key="1">
    <source>
        <dbReference type="SAM" id="MobiDB-lite"/>
    </source>
</evidence>
<protein>
    <recommendedName>
        <fullName evidence="5">DUF4178 domain-containing protein</fullName>
    </recommendedName>
</protein>
<feature type="signal peptide" evidence="2">
    <location>
        <begin position="1"/>
        <end position="25"/>
    </location>
</feature>
<evidence type="ECO:0008006" key="5">
    <source>
        <dbReference type="Google" id="ProtNLM"/>
    </source>
</evidence>
<proteinExistence type="predicted"/>
<dbReference type="RefSeq" id="WP_148071762.1">
    <property type="nucleotide sequence ID" value="NZ_CP042913.1"/>
</dbReference>
<dbReference type="AlphaFoldDB" id="A0A5B9Q1M7"/>
<keyword evidence="4" id="KW-1185">Reference proteome</keyword>
<accession>A0A5B9Q1M7</accession>
<name>A0A5B9Q1M7_9BACT</name>
<dbReference type="EMBL" id="CP042913">
    <property type="protein sequence ID" value="QEG32947.1"/>
    <property type="molecule type" value="Genomic_DNA"/>
</dbReference>
<feature type="compositionally biased region" description="Polar residues" evidence="1">
    <location>
        <begin position="146"/>
        <end position="172"/>
    </location>
</feature>
<evidence type="ECO:0000313" key="3">
    <source>
        <dbReference type="EMBL" id="QEG32947.1"/>
    </source>
</evidence>
<organism evidence="3 4">
    <name type="scientific">Bythopirellula goksoeyrii</name>
    <dbReference type="NCBI Taxonomy" id="1400387"/>
    <lineage>
        <taxon>Bacteria</taxon>
        <taxon>Pseudomonadati</taxon>
        <taxon>Planctomycetota</taxon>
        <taxon>Planctomycetia</taxon>
        <taxon>Pirellulales</taxon>
        <taxon>Lacipirellulaceae</taxon>
        <taxon>Bythopirellula</taxon>
    </lineage>
</organism>
<feature type="region of interest" description="Disordered" evidence="1">
    <location>
        <begin position="143"/>
        <end position="172"/>
    </location>
</feature>
<dbReference type="Proteomes" id="UP000323917">
    <property type="component" value="Chromosome"/>
</dbReference>
<dbReference type="OrthoDB" id="6117641at2"/>
<dbReference type="KEGG" id="bgok:Pr1d_02080"/>
<gene>
    <name evidence="3" type="ORF">Pr1d_02080</name>
</gene>